<proteinExistence type="predicted"/>
<dbReference type="OrthoDB" id="6387525at2"/>
<evidence type="ECO:0000313" key="2">
    <source>
        <dbReference type="Proteomes" id="UP000011864"/>
    </source>
</evidence>
<dbReference type="HOGENOM" id="CLU_2618839_0_0_6"/>
<sequence>MKAWILIIYLLTFYSFISYAQSPRPFLLTHIEYPEHDDYAELFVEIYSELGFKVELIATPSLRGLILLNDGVVDADIL</sequence>
<protein>
    <submittedName>
        <fullName evidence="1">Uncharacterized protein</fullName>
    </submittedName>
</protein>
<reference evidence="1 2" key="1">
    <citation type="journal article" date="2013" name="Genome Announc.">
        <title>Complete Genome Sequence of Glaciecola psychrophila Strain 170T.</title>
        <authorList>
            <person name="Yin J."/>
            <person name="Chen J."/>
            <person name="Liu G."/>
            <person name="Yu Y."/>
            <person name="Song L."/>
            <person name="Wang X."/>
            <person name="Qu X."/>
        </authorList>
    </citation>
    <scope>NUCLEOTIDE SEQUENCE [LARGE SCALE GENOMIC DNA]</scope>
    <source>
        <strain evidence="1 2">170</strain>
    </source>
</reference>
<organism evidence="1 2">
    <name type="scientific">Paraglaciecola psychrophila 170</name>
    <dbReference type="NCBI Taxonomy" id="1129794"/>
    <lineage>
        <taxon>Bacteria</taxon>
        <taxon>Pseudomonadati</taxon>
        <taxon>Pseudomonadota</taxon>
        <taxon>Gammaproteobacteria</taxon>
        <taxon>Alteromonadales</taxon>
        <taxon>Alteromonadaceae</taxon>
        <taxon>Paraglaciecola</taxon>
    </lineage>
</organism>
<dbReference type="Proteomes" id="UP000011864">
    <property type="component" value="Chromosome"/>
</dbReference>
<keyword evidence="2" id="KW-1185">Reference proteome</keyword>
<dbReference type="KEGG" id="gps:C427_4749"/>
<dbReference type="EMBL" id="CP003837">
    <property type="protein sequence ID" value="AGH46848.1"/>
    <property type="molecule type" value="Genomic_DNA"/>
</dbReference>
<dbReference type="RefSeq" id="WP_007642434.1">
    <property type="nucleotide sequence ID" value="NC_020514.1"/>
</dbReference>
<dbReference type="AlphaFoldDB" id="K7ACA6"/>
<evidence type="ECO:0000313" key="1">
    <source>
        <dbReference type="EMBL" id="AGH46848.1"/>
    </source>
</evidence>
<dbReference type="PATRIC" id="fig|1129794.4.peg.4730"/>
<accession>K7ACA6</accession>
<gene>
    <name evidence="1" type="ORF">C427_4749</name>
</gene>
<name>K7ACA6_9ALTE</name>